<feature type="region of interest" description="Disordered" evidence="1">
    <location>
        <begin position="141"/>
        <end position="161"/>
    </location>
</feature>
<dbReference type="InParanoid" id="A0A409V9V0"/>
<keyword evidence="3" id="KW-1185">Reference proteome</keyword>
<evidence type="ECO:0000313" key="2">
    <source>
        <dbReference type="EMBL" id="PPQ63553.1"/>
    </source>
</evidence>
<organism evidence="2 3">
    <name type="scientific">Panaeolus cyanescens</name>
    <dbReference type="NCBI Taxonomy" id="181874"/>
    <lineage>
        <taxon>Eukaryota</taxon>
        <taxon>Fungi</taxon>
        <taxon>Dikarya</taxon>
        <taxon>Basidiomycota</taxon>
        <taxon>Agaricomycotina</taxon>
        <taxon>Agaricomycetes</taxon>
        <taxon>Agaricomycetidae</taxon>
        <taxon>Agaricales</taxon>
        <taxon>Agaricineae</taxon>
        <taxon>Galeropsidaceae</taxon>
        <taxon>Panaeolus</taxon>
    </lineage>
</organism>
<feature type="region of interest" description="Disordered" evidence="1">
    <location>
        <begin position="195"/>
        <end position="219"/>
    </location>
</feature>
<dbReference type="OrthoDB" id="10377739at2759"/>
<dbReference type="Proteomes" id="UP000284842">
    <property type="component" value="Unassembled WGS sequence"/>
</dbReference>
<protein>
    <submittedName>
        <fullName evidence="2">Uncharacterized protein</fullName>
    </submittedName>
</protein>
<dbReference type="EMBL" id="NHTK01006119">
    <property type="protein sequence ID" value="PPQ63553.1"/>
    <property type="molecule type" value="Genomic_DNA"/>
</dbReference>
<feature type="compositionally biased region" description="Polar residues" evidence="1">
    <location>
        <begin position="195"/>
        <end position="207"/>
    </location>
</feature>
<feature type="compositionally biased region" description="Low complexity" evidence="1">
    <location>
        <begin position="142"/>
        <end position="157"/>
    </location>
</feature>
<gene>
    <name evidence="2" type="ORF">CVT24_004783</name>
</gene>
<dbReference type="AlphaFoldDB" id="A0A409V9V0"/>
<sequence length="509" mass="55417">MPSSSSQPLANERIDAHRPRARILLCFIDYRPPNSGQPTAHYTMVALPSTYEAAAATAYKAFQHKMGPNNIRSQGDLDLMIKGFVKFGDSSANVSQPSNVWADIYPQEDWKDIVRDGDEVLVCPKVPLMPYIPTPIAARPESIASASRTSTSPSTSAGPKKTIGGPTVTLYCKPYGSTALPLSFKVIATSTKDNLGNMDRQNSTTLDGTGEESPGLNAGPYLKSPFLDVTGTTSSPVSEVPPTLNFETRNQNTQSTASPPARILFCFIDRKGGGQNAHYALVPLPPSYETAMDLAFEAFQAQFLDSNVLANFEIVLMIKCAIRLGDPTGAGSHSTTIWANIHPIDQWSSLVRDGDEILVCPKLPAHRPQRTVSFAQDATRGPASSSEPSGEPPLSEGTSKITLCHKPHKSDTYKNETVGFVQSFEALKQLAHDTFGSSRKSSKLKIWNTEHITLYLNTTPAAMAGTLPRPNGHTVRKPLDSTSWPTLVYQVAKDPNFYWEVEVVYDSKK</sequence>
<name>A0A409V9V0_9AGAR</name>
<comment type="caution">
    <text evidence="2">The sequence shown here is derived from an EMBL/GenBank/DDBJ whole genome shotgun (WGS) entry which is preliminary data.</text>
</comment>
<reference evidence="2 3" key="1">
    <citation type="journal article" date="2018" name="Evol. Lett.">
        <title>Horizontal gene cluster transfer increased hallucinogenic mushroom diversity.</title>
        <authorList>
            <person name="Reynolds H.T."/>
            <person name="Vijayakumar V."/>
            <person name="Gluck-Thaler E."/>
            <person name="Korotkin H.B."/>
            <person name="Matheny P.B."/>
            <person name="Slot J.C."/>
        </authorList>
    </citation>
    <scope>NUCLEOTIDE SEQUENCE [LARGE SCALE GENOMIC DNA]</scope>
    <source>
        <strain evidence="2 3">2629</strain>
    </source>
</reference>
<evidence type="ECO:0000256" key="1">
    <source>
        <dbReference type="SAM" id="MobiDB-lite"/>
    </source>
</evidence>
<feature type="region of interest" description="Disordered" evidence="1">
    <location>
        <begin position="373"/>
        <end position="401"/>
    </location>
</feature>
<proteinExistence type="predicted"/>
<feature type="compositionally biased region" description="Low complexity" evidence="1">
    <location>
        <begin position="381"/>
        <end position="399"/>
    </location>
</feature>
<accession>A0A409V9V0</accession>
<evidence type="ECO:0000313" key="3">
    <source>
        <dbReference type="Proteomes" id="UP000284842"/>
    </source>
</evidence>